<feature type="region of interest" description="Disordered" evidence="1">
    <location>
        <begin position="1"/>
        <end position="36"/>
    </location>
</feature>
<organism evidence="2">
    <name type="scientific">marine sediment metagenome</name>
    <dbReference type="NCBI Taxonomy" id="412755"/>
    <lineage>
        <taxon>unclassified sequences</taxon>
        <taxon>metagenomes</taxon>
        <taxon>ecological metagenomes</taxon>
    </lineage>
</organism>
<protein>
    <submittedName>
        <fullName evidence="2">Uncharacterized protein</fullName>
    </submittedName>
</protein>
<proteinExistence type="predicted"/>
<reference evidence="2" key="1">
    <citation type="journal article" date="2015" name="Nature">
        <title>Complex archaea that bridge the gap between prokaryotes and eukaryotes.</title>
        <authorList>
            <person name="Spang A."/>
            <person name="Saw J.H."/>
            <person name="Jorgensen S.L."/>
            <person name="Zaremba-Niedzwiedzka K."/>
            <person name="Martijn J."/>
            <person name="Lind A.E."/>
            <person name="van Eijk R."/>
            <person name="Schleper C."/>
            <person name="Guy L."/>
            <person name="Ettema T.J."/>
        </authorList>
    </citation>
    <scope>NUCLEOTIDE SEQUENCE</scope>
</reference>
<comment type="caution">
    <text evidence="2">The sequence shown here is derived from an EMBL/GenBank/DDBJ whole genome shotgun (WGS) entry which is preliminary data.</text>
</comment>
<dbReference type="EMBL" id="LAZR01031434">
    <property type="protein sequence ID" value="KKL53769.1"/>
    <property type="molecule type" value="Genomic_DNA"/>
</dbReference>
<name>A0A0F9CWY3_9ZZZZ</name>
<evidence type="ECO:0000313" key="2">
    <source>
        <dbReference type="EMBL" id="KKL53769.1"/>
    </source>
</evidence>
<sequence length="112" mass="12946">MTKRNDKDIATMKVGPAPDVVGKPDQPDRYPKYHKDSPFTDPVVRCDSCARMILLTELKAHGVCSCGNRKVRNLMAFSFREWLKLKFWWRVDPKFLEEFGHNAQAKRAGHNV</sequence>
<gene>
    <name evidence="2" type="ORF">LCGC14_2272130</name>
</gene>
<accession>A0A0F9CWY3</accession>
<feature type="compositionally biased region" description="Basic and acidic residues" evidence="1">
    <location>
        <begin position="1"/>
        <end position="10"/>
    </location>
</feature>
<evidence type="ECO:0000256" key="1">
    <source>
        <dbReference type="SAM" id="MobiDB-lite"/>
    </source>
</evidence>
<feature type="compositionally biased region" description="Basic and acidic residues" evidence="1">
    <location>
        <begin position="25"/>
        <end position="36"/>
    </location>
</feature>
<dbReference type="AlphaFoldDB" id="A0A0F9CWY3"/>